<dbReference type="Proteomes" id="UP001369086">
    <property type="component" value="Unassembled WGS sequence"/>
</dbReference>
<proteinExistence type="predicted"/>
<reference evidence="1 2" key="1">
    <citation type="submission" date="2021-05" db="EMBL/GenBank/DDBJ databases">
        <authorList>
            <person name="Zahm M."/>
            <person name="Klopp C."/>
            <person name="Cabau C."/>
            <person name="Kuhl H."/>
            <person name="Suciu R."/>
            <person name="Ciorpac M."/>
            <person name="Holostenco D."/>
            <person name="Gessner J."/>
            <person name="Wuertz S."/>
            <person name="Hohne C."/>
            <person name="Stock M."/>
            <person name="Gislard M."/>
            <person name="Lluch J."/>
            <person name="Milhes M."/>
            <person name="Lampietro C."/>
            <person name="Lopez Roques C."/>
            <person name="Donnadieu C."/>
            <person name="Du K."/>
            <person name="Schartl M."/>
            <person name="Guiguen Y."/>
        </authorList>
    </citation>
    <scope>NUCLEOTIDE SEQUENCE [LARGE SCALE GENOMIC DNA]</scope>
    <source>
        <strain evidence="1">Hh-F2</strain>
        <tissue evidence="1">Blood</tissue>
    </source>
</reference>
<gene>
    <name evidence="1" type="ORF">HHUSO_G16938</name>
</gene>
<protein>
    <submittedName>
        <fullName evidence="1">Uncharacterized protein</fullName>
    </submittedName>
</protein>
<evidence type="ECO:0000313" key="1">
    <source>
        <dbReference type="EMBL" id="KAK6482300.1"/>
    </source>
</evidence>
<evidence type="ECO:0000313" key="2">
    <source>
        <dbReference type="Proteomes" id="UP001369086"/>
    </source>
</evidence>
<organism evidence="1 2">
    <name type="scientific">Huso huso</name>
    <name type="common">Beluga</name>
    <name type="synonym">Acipenser huso</name>
    <dbReference type="NCBI Taxonomy" id="61971"/>
    <lineage>
        <taxon>Eukaryota</taxon>
        <taxon>Metazoa</taxon>
        <taxon>Chordata</taxon>
        <taxon>Craniata</taxon>
        <taxon>Vertebrata</taxon>
        <taxon>Euteleostomi</taxon>
        <taxon>Actinopterygii</taxon>
        <taxon>Chondrostei</taxon>
        <taxon>Acipenseriformes</taxon>
        <taxon>Acipenseridae</taxon>
        <taxon>Huso</taxon>
    </lineage>
</organism>
<accession>A0ABR0ZBW2</accession>
<keyword evidence="2" id="KW-1185">Reference proteome</keyword>
<sequence length="82" mass="9303">MDLHHEHQGLWGFLSISTVHTPAWLDISTVHTPAWLDISTVHTPAWLDISTVHTPAWLDISTSLEHAHVGVEQYQDPHCLHQ</sequence>
<name>A0ABR0ZBW2_HUSHU</name>
<dbReference type="EMBL" id="JAHFZB010000014">
    <property type="protein sequence ID" value="KAK6482300.1"/>
    <property type="molecule type" value="Genomic_DNA"/>
</dbReference>
<comment type="caution">
    <text evidence="1">The sequence shown here is derived from an EMBL/GenBank/DDBJ whole genome shotgun (WGS) entry which is preliminary data.</text>
</comment>